<dbReference type="InterPro" id="IPR009057">
    <property type="entry name" value="Homeodomain-like_sf"/>
</dbReference>
<protein>
    <submittedName>
        <fullName evidence="7">Response regulator</fullName>
    </submittedName>
</protein>
<dbReference type="Gene3D" id="3.40.50.2300">
    <property type="match status" value="1"/>
</dbReference>
<evidence type="ECO:0000256" key="2">
    <source>
        <dbReference type="ARBA" id="ARBA00023125"/>
    </source>
</evidence>
<dbReference type="GO" id="GO:0043565">
    <property type="term" value="F:sequence-specific DNA binding"/>
    <property type="evidence" value="ECO:0007669"/>
    <property type="project" value="InterPro"/>
</dbReference>
<dbReference type="SMART" id="SM00342">
    <property type="entry name" value="HTH_ARAC"/>
    <property type="match status" value="1"/>
</dbReference>
<gene>
    <name evidence="7" type="ORF">EHV15_12770</name>
</gene>
<evidence type="ECO:0000256" key="4">
    <source>
        <dbReference type="PROSITE-ProRule" id="PRU00169"/>
    </source>
</evidence>
<feature type="modified residue" description="4-aspartylphosphate" evidence="4">
    <location>
        <position position="59"/>
    </location>
</feature>
<dbReference type="Pfam" id="PF00072">
    <property type="entry name" value="Response_reg"/>
    <property type="match status" value="1"/>
</dbReference>
<dbReference type="EMBL" id="RRCN01000001">
    <property type="protein sequence ID" value="RRJ63703.1"/>
    <property type="molecule type" value="Genomic_DNA"/>
</dbReference>
<keyword evidence="1" id="KW-0805">Transcription regulation</keyword>
<reference evidence="7 8" key="1">
    <citation type="submission" date="2018-11" db="EMBL/GenBank/DDBJ databases">
        <title>Genome sequencing of Paenibacillus sp. KCOM 3021 (= ChDC PVNT-B20).</title>
        <authorList>
            <person name="Kook J.-K."/>
            <person name="Park S.-N."/>
            <person name="Lim Y.K."/>
        </authorList>
    </citation>
    <scope>NUCLEOTIDE SEQUENCE [LARGE SCALE GENOMIC DNA]</scope>
    <source>
        <strain evidence="7 8">KCOM 3021</strain>
    </source>
</reference>
<evidence type="ECO:0000313" key="7">
    <source>
        <dbReference type="EMBL" id="RRJ63703.1"/>
    </source>
</evidence>
<feature type="domain" description="Response regulatory" evidence="6">
    <location>
        <begin position="5"/>
        <end position="123"/>
    </location>
</feature>
<name>A0A3P3U552_9BACL</name>
<organism evidence="7 8">
    <name type="scientific">Paenibacillus oralis</name>
    <dbReference type="NCBI Taxonomy" id="2490856"/>
    <lineage>
        <taxon>Bacteria</taxon>
        <taxon>Bacillati</taxon>
        <taxon>Bacillota</taxon>
        <taxon>Bacilli</taxon>
        <taxon>Bacillales</taxon>
        <taxon>Paenibacillaceae</taxon>
        <taxon>Paenibacillus</taxon>
    </lineage>
</organism>
<keyword evidence="2" id="KW-0238">DNA-binding</keyword>
<dbReference type="PROSITE" id="PS50110">
    <property type="entry name" value="RESPONSE_REGULATORY"/>
    <property type="match status" value="1"/>
</dbReference>
<dbReference type="InterPro" id="IPR018060">
    <property type="entry name" value="HTH_AraC"/>
</dbReference>
<dbReference type="CDD" id="cd17536">
    <property type="entry name" value="REC_YesN-like"/>
    <property type="match status" value="1"/>
</dbReference>
<accession>A0A3P3U552</accession>
<keyword evidence="4" id="KW-0597">Phosphoprotein</keyword>
<dbReference type="SMART" id="SM00448">
    <property type="entry name" value="REC"/>
    <property type="match status" value="1"/>
</dbReference>
<dbReference type="RefSeq" id="WP_128631537.1">
    <property type="nucleotide sequence ID" value="NZ_RRCN01000001.1"/>
</dbReference>
<dbReference type="InterPro" id="IPR020449">
    <property type="entry name" value="Tscrpt_reg_AraC-type_HTH"/>
</dbReference>
<keyword evidence="3" id="KW-0804">Transcription</keyword>
<dbReference type="Proteomes" id="UP000267017">
    <property type="component" value="Unassembled WGS sequence"/>
</dbReference>
<keyword evidence="8" id="KW-1185">Reference proteome</keyword>
<evidence type="ECO:0000313" key="8">
    <source>
        <dbReference type="Proteomes" id="UP000267017"/>
    </source>
</evidence>
<dbReference type="PANTHER" id="PTHR43280:SF2">
    <property type="entry name" value="HTH-TYPE TRANSCRIPTIONAL REGULATOR EXSA"/>
    <property type="match status" value="1"/>
</dbReference>
<dbReference type="PROSITE" id="PS00041">
    <property type="entry name" value="HTH_ARAC_FAMILY_1"/>
    <property type="match status" value="1"/>
</dbReference>
<dbReference type="SUPFAM" id="SSF46689">
    <property type="entry name" value="Homeodomain-like"/>
    <property type="match status" value="2"/>
</dbReference>
<dbReference type="Gene3D" id="1.10.10.60">
    <property type="entry name" value="Homeodomain-like"/>
    <property type="match status" value="2"/>
</dbReference>
<evidence type="ECO:0000259" key="6">
    <source>
        <dbReference type="PROSITE" id="PS50110"/>
    </source>
</evidence>
<evidence type="ECO:0000256" key="1">
    <source>
        <dbReference type="ARBA" id="ARBA00023015"/>
    </source>
</evidence>
<dbReference type="InterPro" id="IPR011006">
    <property type="entry name" value="CheY-like_superfamily"/>
</dbReference>
<comment type="caution">
    <text evidence="7">The sequence shown here is derived from an EMBL/GenBank/DDBJ whole genome shotgun (WGS) entry which is preliminary data.</text>
</comment>
<dbReference type="Pfam" id="PF12833">
    <property type="entry name" value="HTH_18"/>
    <property type="match status" value="1"/>
</dbReference>
<dbReference type="OrthoDB" id="342399at2"/>
<dbReference type="InterPro" id="IPR018062">
    <property type="entry name" value="HTH_AraC-typ_CS"/>
</dbReference>
<dbReference type="InterPro" id="IPR001789">
    <property type="entry name" value="Sig_transdc_resp-reg_receiver"/>
</dbReference>
<sequence length="551" mass="61913">MRPIKVLIVDDEPRICRGLKRLVASCGEEWEVLAALGDGREALDFLQTRDAEIDLLITDIRMPEMDGLTLIREAGKIREFLAVILTGYNDFEYVRTALKEGAADYLLKPIDREQLAAVLAEIKQKVEERRLQDYRWSAMRQKEAMLKFTQQTQALGRITADGSDLARLGFWVDSFPKGEYILLYISMDAMPVKARSFTDQDWRAYSYVLENMTSEVVGVEAEKHRMSGWWWRGTRADFWALLCRPGPDAASDGGEWEEAALETAGRIREAVRAYTPFTVSVSFGEPIDDLYLLPYAMRQAISAMQHRLLDGGNKVFSYRRIHQSGGKSGGGGQPDGLPPSLLRRMKRAVEQADAAEAEAVCRQLFEHIGGYSSPAHIRKVAENVLLLIESTLFETCGETAGDAGAEAALREAQEAVNLQELKLLALRMIRRAVATLEQARSGPAAKPVEAAKNWIGRNLGSPITVKKIAEQVHMNPTYFCQYFKLQTGETVLEYVTRARLEQAKRLLADPSAKLRDVSRAVGYQDVRYFSRLFRQHFGQLPSEYRGTFGTG</sequence>
<dbReference type="PANTHER" id="PTHR43280">
    <property type="entry name" value="ARAC-FAMILY TRANSCRIPTIONAL REGULATOR"/>
    <property type="match status" value="1"/>
</dbReference>
<dbReference type="PRINTS" id="PR00032">
    <property type="entry name" value="HTHARAC"/>
</dbReference>
<dbReference type="PROSITE" id="PS01124">
    <property type="entry name" value="HTH_ARAC_FAMILY_2"/>
    <property type="match status" value="1"/>
</dbReference>
<dbReference type="GO" id="GO:0003700">
    <property type="term" value="F:DNA-binding transcription factor activity"/>
    <property type="evidence" value="ECO:0007669"/>
    <property type="project" value="InterPro"/>
</dbReference>
<evidence type="ECO:0000259" key="5">
    <source>
        <dbReference type="PROSITE" id="PS01124"/>
    </source>
</evidence>
<dbReference type="GO" id="GO:0000160">
    <property type="term" value="P:phosphorelay signal transduction system"/>
    <property type="evidence" value="ECO:0007669"/>
    <property type="project" value="InterPro"/>
</dbReference>
<evidence type="ECO:0000256" key="3">
    <source>
        <dbReference type="ARBA" id="ARBA00023163"/>
    </source>
</evidence>
<dbReference type="AlphaFoldDB" id="A0A3P3U552"/>
<feature type="domain" description="HTH araC/xylS-type" evidence="5">
    <location>
        <begin position="449"/>
        <end position="547"/>
    </location>
</feature>
<proteinExistence type="predicted"/>
<dbReference type="SUPFAM" id="SSF52172">
    <property type="entry name" value="CheY-like"/>
    <property type="match status" value="1"/>
</dbReference>